<dbReference type="Pfam" id="PF20616">
    <property type="entry name" value="Caps_syn_GfcC_N"/>
    <property type="match status" value="1"/>
</dbReference>
<proteinExistence type="predicted"/>
<dbReference type="Gene3D" id="3.10.20.700">
    <property type="match status" value="1"/>
</dbReference>
<keyword evidence="1" id="KW-0732">Signal</keyword>
<dbReference type="KEGG" id="vck:PG915_01845"/>
<dbReference type="InterPro" id="IPR046459">
    <property type="entry name" value="Caps_syn_GfcC_N"/>
</dbReference>
<evidence type="ECO:0000256" key="1">
    <source>
        <dbReference type="SAM" id="SignalP"/>
    </source>
</evidence>
<feature type="chain" id="PRO_5043325001" evidence="1">
    <location>
        <begin position="33"/>
        <end position="269"/>
    </location>
</feature>
<evidence type="ECO:0000313" key="4">
    <source>
        <dbReference type="EMBL" id="XCD16346.1"/>
    </source>
</evidence>
<sequence length="269" mass="29998">MFYHGWRNKECLKRRCLSLLMACPLFMVSAIAVTVSPASSAELSVMLPQQSVRLEYPQPARLDRVLKDANNQAQLASVQLDYVQAQLFSSDKQASIDSKKAQVVAQLKALQAQDPSVGADNVLAQLDSVQFHYREFTSLDYDLVQSLRDGNPQLVGNYQLNIGARHNKVSFLGAVKQPERVAHQAQWFLADYFNALGDVRLDSASRSAALVIQPDGKVIEVAYGIWNFQPHFLAPGAIVYVPFKSLPSDFSTLNQEIADLLRHKVNHNE</sequence>
<dbReference type="RefSeq" id="WP_353497629.1">
    <property type="nucleotide sequence ID" value="NZ_CP115920.1"/>
</dbReference>
<dbReference type="Gene3D" id="3.10.560.10">
    <property type="entry name" value="Outer membrane lipoprotein wza domain like"/>
    <property type="match status" value="1"/>
</dbReference>
<dbReference type="EMBL" id="CP115920">
    <property type="protein sequence ID" value="XCD16346.1"/>
    <property type="molecule type" value="Genomic_DNA"/>
</dbReference>
<feature type="domain" description="Capsule biosynthesis GfcC-like N-terminal" evidence="3">
    <location>
        <begin position="42"/>
        <end position="163"/>
    </location>
</feature>
<accession>A0AAU8BJ09</accession>
<name>A0AAU8BJ09_9VIBR</name>
<evidence type="ECO:0000259" key="2">
    <source>
        <dbReference type="Pfam" id="PF06251"/>
    </source>
</evidence>
<reference evidence="4" key="1">
    <citation type="submission" date="2023-01" db="EMBL/GenBank/DDBJ databases">
        <title>Vibrio sp. CB1-14 genome sequencing.</title>
        <authorList>
            <person name="Otstavnykh N."/>
            <person name="Isaeva M."/>
            <person name="Meleshko D."/>
        </authorList>
    </citation>
    <scope>NUCLEOTIDE SEQUENCE</scope>
    <source>
        <strain evidence="4">CB1-14</strain>
    </source>
</reference>
<gene>
    <name evidence="4" type="ORF">PG915_01845</name>
</gene>
<feature type="signal peptide" evidence="1">
    <location>
        <begin position="1"/>
        <end position="32"/>
    </location>
</feature>
<protein>
    <submittedName>
        <fullName evidence="4">Capsule biosynthesis GfcC family protein</fullName>
    </submittedName>
</protein>
<organism evidence="4">
    <name type="scientific">Vibrio chaetopteri</name>
    <dbReference type="NCBI Taxonomy" id="3016528"/>
    <lineage>
        <taxon>Bacteria</taxon>
        <taxon>Pseudomonadati</taxon>
        <taxon>Pseudomonadota</taxon>
        <taxon>Gammaproteobacteria</taxon>
        <taxon>Vibrionales</taxon>
        <taxon>Vibrionaceae</taxon>
        <taxon>Vibrio</taxon>
    </lineage>
</organism>
<dbReference type="Pfam" id="PF06251">
    <property type="entry name" value="Caps_syn_GfcC_C"/>
    <property type="match status" value="1"/>
</dbReference>
<dbReference type="InterPro" id="IPR010425">
    <property type="entry name" value="Caps_synth_GfcC-like_C"/>
</dbReference>
<evidence type="ECO:0000259" key="3">
    <source>
        <dbReference type="Pfam" id="PF20616"/>
    </source>
</evidence>
<feature type="domain" description="Capsule biosynthesis GfcC-like C-terminal" evidence="2">
    <location>
        <begin position="180"/>
        <end position="265"/>
    </location>
</feature>
<dbReference type="AlphaFoldDB" id="A0AAU8BJ09"/>